<dbReference type="InterPro" id="IPR029000">
    <property type="entry name" value="Cyclophilin-like_dom_sf"/>
</dbReference>
<sequence length="229" mass="24564">MAGRLLPYGDHAVLAEVADLHEALALHRLLQGQLEHHAPGRAATLVDAVAGARSLLLVADSPESLPFVRELASAALATLEVDRASRQPPDRAHHDQVPADLIVEVPVRYDGDDLHEVARLSGLSPEEVVAAHTGRPWRVGFAGFAPGFAYLVDGDPRLQVPRRPSPRRRVSAGAVGLADEFSGIYPRQSPGGWQLIGHTDLVLWDLDRDPPALLRPGLWVQFADAGGGS</sequence>
<dbReference type="InterPro" id="IPR003833">
    <property type="entry name" value="CT_C_D"/>
</dbReference>
<organism evidence="5">
    <name type="scientific">Pedococcus sp. KACC 23699</name>
    <dbReference type="NCBI Taxonomy" id="3149228"/>
    <lineage>
        <taxon>Bacteria</taxon>
        <taxon>Bacillati</taxon>
        <taxon>Actinomycetota</taxon>
        <taxon>Actinomycetes</taxon>
        <taxon>Micrococcales</taxon>
        <taxon>Intrasporangiaceae</taxon>
        <taxon>Pedococcus</taxon>
    </lineage>
</organism>
<gene>
    <name evidence="5" type="ORF">ABEG17_02805</name>
</gene>
<dbReference type="RefSeq" id="WP_406831763.1">
    <property type="nucleotide sequence ID" value="NZ_CP157483.1"/>
</dbReference>
<dbReference type="InterPro" id="IPR010016">
    <property type="entry name" value="PxpB"/>
</dbReference>
<dbReference type="PANTHER" id="PTHR34698:SF2">
    <property type="entry name" value="5-OXOPROLINASE SUBUNIT B"/>
    <property type="match status" value="1"/>
</dbReference>
<dbReference type="Gene3D" id="3.30.1360.40">
    <property type="match status" value="1"/>
</dbReference>
<protein>
    <submittedName>
        <fullName evidence="5">Carboxyltransferase domain-containing protein</fullName>
    </submittedName>
</protein>
<dbReference type="Pfam" id="PF02682">
    <property type="entry name" value="CT_C_D"/>
    <property type="match status" value="1"/>
</dbReference>
<dbReference type="EMBL" id="CP157483">
    <property type="protein sequence ID" value="XBO44274.1"/>
    <property type="molecule type" value="Genomic_DNA"/>
</dbReference>
<dbReference type="SMART" id="SM00796">
    <property type="entry name" value="AHS1"/>
    <property type="match status" value="1"/>
</dbReference>
<evidence type="ECO:0000313" key="5">
    <source>
        <dbReference type="EMBL" id="XBO44274.1"/>
    </source>
</evidence>
<dbReference type="GO" id="GO:0005524">
    <property type="term" value="F:ATP binding"/>
    <property type="evidence" value="ECO:0007669"/>
    <property type="project" value="UniProtKB-KW"/>
</dbReference>
<dbReference type="PANTHER" id="PTHR34698">
    <property type="entry name" value="5-OXOPROLINASE SUBUNIT B"/>
    <property type="match status" value="1"/>
</dbReference>
<dbReference type="AlphaFoldDB" id="A0AAU7JWL5"/>
<evidence type="ECO:0000259" key="4">
    <source>
        <dbReference type="SMART" id="SM00796"/>
    </source>
</evidence>
<keyword evidence="3" id="KW-0067">ATP-binding</keyword>
<evidence type="ECO:0000256" key="1">
    <source>
        <dbReference type="ARBA" id="ARBA00022741"/>
    </source>
</evidence>
<proteinExistence type="predicted"/>
<keyword evidence="1" id="KW-0547">Nucleotide-binding</keyword>
<reference evidence="5" key="1">
    <citation type="submission" date="2024-05" db="EMBL/GenBank/DDBJ databases">
        <authorList>
            <person name="Kim S."/>
            <person name="Heo J."/>
            <person name="Choi H."/>
            <person name="Choi Y."/>
            <person name="Kwon S.-W."/>
            <person name="Kim Y."/>
        </authorList>
    </citation>
    <scope>NUCLEOTIDE SEQUENCE</scope>
    <source>
        <strain evidence="5">KACC 23699</strain>
    </source>
</reference>
<feature type="domain" description="Carboxyltransferase" evidence="4">
    <location>
        <begin position="3"/>
        <end position="214"/>
    </location>
</feature>
<keyword evidence="2" id="KW-0378">Hydrolase</keyword>
<dbReference type="GO" id="GO:0016787">
    <property type="term" value="F:hydrolase activity"/>
    <property type="evidence" value="ECO:0007669"/>
    <property type="project" value="UniProtKB-KW"/>
</dbReference>
<dbReference type="SUPFAM" id="SSF50891">
    <property type="entry name" value="Cyclophilin-like"/>
    <property type="match status" value="1"/>
</dbReference>
<name>A0AAU7JWL5_9MICO</name>
<dbReference type="Gene3D" id="2.40.100.10">
    <property type="entry name" value="Cyclophilin-like"/>
    <property type="match status" value="1"/>
</dbReference>
<evidence type="ECO:0000256" key="2">
    <source>
        <dbReference type="ARBA" id="ARBA00022801"/>
    </source>
</evidence>
<evidence type="ECO:0000256" key="3">
    <source>
        <dbReference type="ARBA" id="ARBA00022840"/>
    </source>
</evidence>
<accession>A0AAU7JWL5</accession>